<dbReference type="InterPro" id="IPR035973">
    <property type="entry name" value="Cyt_c_oxidase_su3-like_sf"/>
</dbReference>
<evidence type="ECO:0000256" key="6">
    <source>
        <dbReference type="ARBA" id="ARBA00022989"/>
    </source>
</evidence>
<dbReference type="GO" id="GO:0005886">
    <property type="term" value="C:plasma membrane"/>
    <property type="evidence" value="ECO:0007669"/>
    <property type="project" value="UniProtKB-SubCell"/>
</dbReference>
<comment type="subcellular location">
    <subcellularLocation>
        <location evidence="10">Cell membrane</location>
        <topology evidence="10">Multi-pass membrane protein</topology>
    </subcellularLocation>
    <subcellularLocation>
        <location evidence="1">Membrane</location>
        <topology evidence="1">Multi-pass membrane protein</topology>
    </subcellularLocation>
</comment>
<name>M2Z2K6_9PROT</name>
<evidence type="ECO:0000313" key="13">
    <source>
        <dbReference type="EMBL" id="EME68550.1"/>
    </source>
</evidence>
<dbReference type="STRING" id="1244869.H261_17903"/>
<dbReference type="eggNOG" id="COG1845">
    <property type="taxonomic scope" value="Bacteria"/>
</dbReference>
<proteinExistence type="inferred from homology"/>
<evidence type="ECO:0000256" key="2">
    <source>
        <dbReference type="ARBA" id="ARBA00010581"/>
    </source>
</evidence>
<feature type="transmembrane region" description="Helical" evidence="11">
    <location>
        <begin position="253"/>
        <end position="273"/>
    </location>
</feature>
<evidence type="ECO:0000256" key="1">
    <source>
        <dbReference type="ARBA" id="ARBA00004141"/>
    </source>
</evidence>
<evidence type="ECO:0000256" key="4">
    <source>
        <dbReference type="ARBA" id="ARBA00022692"/>
    </source>
</evidence>
<feature type="transmembrane region" description="Helical" evidence="11">
    <location>
        <begin position="209"/>
        <end position="232"/>
    </location>
</feature>
<protein>
    <recommendedName>
        <fullName evidence="3">cytochrome-c oxidase</fullName>
        <ecNumber evidence="3">7.1.1.9</ecNumber>
    </recommendedName>
    <alternativeName>
        <fullName evidence="8">Cytochrome aa3 subunit 3</fullName>
    </alternativeName>
    <alternativeName>
        <fullName evidence="9">Cytochrome c oxidase polypeptide III</fullName>
    </alternativeName>
</protein>
<dbReference type="PANTHER" id="PTHR11403:SF7">
    <property type="entry name" value="CYTOCHROME C OXIDASE SUBUNIT 3"/>
    <property type="match status" value="1"/>
</dbReference>
<dbReference type="EMBL" id="AONQ01000061">
    <property type="protein sequence ID" value="EME68550.1"/>
    <property type="molecule type" value="Genomic_DNA"/>
</dbReference>
<evidence type="ECO:0000256" key="10">
    <source>
        <dbReference type="RuleBase" id="RU003376"/>
    </source>
</evidence>
<dbReference type="Gene3D" id="1.10.287.70">
    <property type="match status" value="1"/>
</dbReference>
<evidence type="ECO:0000256" key="9">
    <source>
        <dbReference type="ARBA" id="ARBA00031625"/>
    </source>
</evidence>
<keyword evidence="6 11" id="KW-1133">Transmembrane helix</keyword>
<dbReference type="GO" id="GO:0004129">
    <property type="term" value="F:cytochrome-c oxidase activity"/>
    <property type="evidence" value="ECO:0007669"/>
    <property type="project" value="UniProtKB-EC"/>
</dbReference>
<dbReference type="PANTHER" id="PTHR11403">
    <property type="entry name" value="CYTOCHROME C OXIDASE SUBUNIT III"/>
    <property type="match status" value="1"/>
</dbReference>
<sequence>MSHAHATPRAPGNGHGAPHPFHLVDPSPWPLVGSISALVLVYGAVDWFRDHGHTTVMLVGLAMVAFTMAAWWRDIFHEARSGHAHSEEVCHGLRIGMGLFIASEVMFFAGFFWAFFHSALGVAPMVPQWPPAGIQTLDTWHLPFVNTLILMSSGVTLTKAHHALRHDGRGATQLWLAVTIALGLLFLSVQIYEYGEAAFAFTGGIYPSVFYMATGFHGFHVFVGVCFLAVCLHRVRKGDFTPAKHVGFESAAWYWHFVDVVWVFLFVWVYWWGNG</sequence>
<evidence type="ECO:0000256" key="11">
    <source>
        <dbReference type="SAM" id="Phobius"/>
    </source>
</evidence>
<feature type="domain" description="Heme-copper oxidase subunit III family profile" evidence="12">
    <location>
        <begin position="17"/>
        <end position="274"/>
    </location>
</feature>
<dbReference type="EC" id="7.1.1.9" evidence="3"/>
<feature type="transmembrane region" description="Helical" evidence="11">
    <location>
        <begin position="29"/>
        <end position="48"/>
    </location>
</feature>
<reference evidence="13 14" key="1">
    <citation type="journal article" date="2014" name="Genome Announc.">
        <title>Draft Genome Sequence of Magnetospirillum sp. Strain SO-1, a Freshwater Magnetotactic Bacterium Isolated from the Ol'khovka River, Russia.</title>
        <authorList>
            <person name="Grouzdev D.S."/>
            <person name="Dziuba M.V."/>
            <person name="Sukhacheva M.S."/>
            <person name="Mardanov A.V."/>
            <person name="Beletskiy A.V."/>
            <person name="Kuznetsov B.B."/>
            <person name="Skryabin K.G."/>
        </authorList>
    </citation>
    <scope>NUCLEOTIDE SEQUENCE [LARGE SCALE GENOMIC DNA]</scope>
    <source>
        <strain evidence="13 14">SO-1</strain>
    </source>
</reference>
<accession>M2Z2K6</accession>
<gene>
    <name evidence="13" type="ORF">H261_17903</name>
</gene>
<dbReference type="PROSITE" id="PS50253">
    <property type="entry name" value="COX3"/>
    <property type="match status" value="1"/>
</dbReference>
<feature type="transmembrane region" description="Helical" evidence="11">
    <location>
        <begin position="54"/>
        <end position="72"/>
    </location>
</feature>
<evidence type="ECO:0000256" key="5">
    <source>
        <dbReference type="ARBA" id="ARBA00022967"/>
    </source>
</evidence>
<evidence type="ECO:0000313" key="14">
    <source>
        <dbReference type="Proteomes" id="UP000011744"/>
    </source>
</evidence>
<dbReference type="Pfam" id="PF00510">
    <property type="entry name" value="COX3"/>
    <property type="match status" value="1"/>
</dbReference>
<evidence type="ECO:0000259" key="12">
    <source>
        <dbReference type="PROSITE" id="PS50253"/>
    </source>
</evidence>
<keyword evidence="7 11" id="KW-0472">Membrane</keyword>
<dbReference type="SUPFAM" id="SSF81452">
    <property type="entry name" value="Cytochrome c oxidase subunit III-like"/>
    <property type="match status" value="1"/>
</dbReference>
<dbReference type="Proteomes" id="UP000011744">
    <property type="component" value="Unassembled WGS sequence"/>
</dbReference>
<evidence type="ECO:0000256" key="8">
    <source>
        <dbReference type="ARBA" id="ARBA00031400"/>
    </source>
</evidence>
<keyword evidence="4 10" id="KW-0812">Transmembrane</keyword>
<keyword evidence="14" id="KW-1185">Reference proteome</keyword>
<evidence type="ECO:0000256" key="3">
    <source>
        <dbReference type="ARBA" id="ARBA00012949"/>
    </source>
</evidence>
<dbReference type="InterPro" id="IPR000298">
    <property type="entry name" value="Cyt_c_oxidase-like_su3"/>
</dbReference>
<comment type="caution">
    <text evidence="13">The sequence shown here is derived from an EMBL/GenBank/DDBJ whole genome shotgun (WGS) entry which is preliminary data.</text>
</comment>
<dbReference type="RefSeq" id="WP_008620234.1">
    <property type="nucleotide sequence ID" value="NZ_AONQ01000061.1"/>
</dbReference>
<dbReference type="CDD" id="cd01665">
    <property type="entry name" value="Cyt_c_Oxidase_III"/>
    <property type="match status" value="1"/>
</dbReference>
<feature type="transmembrane region" description="Helical" evidence="11">
    <location>
        <begin position="93"/>
        <end position="120"/>
    </location>
</feature>
<evidence type="ECO:0000256" key="7">
    <source>
        <dbReference type="ARBA" id="ARBA00023136"/>
    </source>
</evidence>
<dbReference type="AlphaFoldDB" id="M2Z2K6"/>
<dbReference type="InterPro" id="IPR013833">
    <property type="entry name" value="Cyt_c_oxidase_su3_a-hlx"/>
</dbReference>
<keyword evidence="5" id="KW-1278">Translocase</keyword>
<dbReference type="OrthoDB" id="9810850at2"/>
<dbReference type="InterPro" id="IPR024791">
    <property type="entry name" value="Cyt_c/ubiquinol_Oxase_su3"/>
</dbReference>
<feature type="transmembrane region" description="Helical" evidence="11">
    <location>
        <begin position="170"/>
        <end position="189"/>
    </location>
</feature>
<dbReference type="PATRIC" id="fig|1244869.3.peg.3581"/>
<comment type="similarity">
    <text evidence="2 10">Belongs to the cytochrome c oxidase subunit 3 family.</text>
</comment>
<dbReference type="GO" id="GO:0019646">
    <property type="term" value="P:aerobic electron transport chain"/>
    <property type="evidence" value="ECO:0007669"/>
    <property type="project" value="InterPro"/>
</dbReference>
<dbReference type="Gene3D" id="1.20.120.80">
    <property type="entry name" value="Cytochrome c oxidase, subunit III, four-helix bundle"/>
    <property type="match status" value="1"/>
</dbReference>
<dbReference type="InterPro" id="IPR033945">
    <property type="entry name" value="Cyt_c_oxase_su3_dom"/>
</dbReference>
<organism evidence="13 14">
    <name type="scientific">Paramagnetospirillum caucaseum</name>
    <dbReference type="NCBI Taxonomy" id="1244869"/>
    <lineage>
        <taxon>Bacteria</taxon>
        <taxon>Pseudomonadati</taxon>
        <taxon>Pseudomonadota</taxon>
        <taxon>Alphaproteobacteria</taxon>
        <taxon>Rhodospirillales</taxon>
        <taxon>Magnetospirillaceae</taxon>
        <taxon>Paramagnetospirillum</taxon>
    </lineage>
</organism>